<gene>
    <name evidence="1" type="ORF">BT63DRAFT_460092</name>
</gene>
<organism evidence="1 2">
    <name type="scientific">Microthyrium microscopicum</name>
    <dbReference type="NCBI Taxonomy" id="703497"/>
    <lineage>
        <taxon>Eukaryota</taxon>
        <taxon>Fungi</taxon>
        <taxon>Dikarya</taxon>
        <taxon>Ascomycota</taxon>
        <taxon>Pezizomycotina</taxon>
        <taxon>Dothideomycetes</taxon>
        <taxon>Dothideomycetes incertae sedis</taxon>
        <taxon>Microthyriales</taxon>
        <taxon>Microthyriaceae</taxon>
        <taxon>Microthyrium</taxon>
    </lineage>
</organism>
<dbReference type="EMBL" id="MU004242">
    <property type="protein sequence ID" value="KAF2664599.1"/>
    <property type="molecule type" value="Genomic_DNA"/>
</dbReference>
<proteinExistence type="predicted"/>
<sequence length="338" mass="38801">MSAPPRPRHLVQLGATGQHRVQSLDLKLSLCGHKHALRDEIQIKSLYRRDPQLNRSARPNVANEYGHGKTPELAHDAYTFSQDIIDDCLPEWYQTTKKDLHHIRFQSESYTMIDHSSTDPESSDFTLGTLARHKVNDLVRAIKEEQNRLSSIVVACGNGIVHTLNRFLSVSHNHPSYWPWMKEFNTKLANERRGALPVKFENGLFQLYPQWIEQAFSAFLDAREFITLVVGCQAHEKLASTRNAFWHCNVQKAQEETCKFFFYPPQTPDAALWRELLLAHDIKAVSTARALGERTVFAVDRLEEFVATCNLDKKQAEALNKFMKNRFSMIVDTDGTHK</sequence>
<evidence type="ECO:0000313" key="1">
    <source>
        <dbReference type="EMBL" id="KAF2664599.1"/>
    </source>
</evidence>
<keyword evidence="2" id="KW-1185">Reference proteome</keyword>
<accession>A0A6A6TX13</accession>
<reference evidence="1" key="1">
    <citation type="journal article" date="2020" name="Stud. Mycol.">
        <title>101 Dothideomycetes genomes: a test case for predicting lifestyles and emergence of pathogens.</title>
        <authorList>
            <person name="Haridas S."/>
            <person name="Albert R."/>
            <person name="Binder M."/>
            <person name="Bloem J."/>
            <person name="Labutti K."/>
            <person name="Salamov A."/>
            <person name="Andreopoulos B."/>
            <person name="Baker S."/>
            <person name="Barry K."/>
            <person name="Bills G."/>
            <person name="Bluhm B."/>
            <person name="Cannon C."/>
            <person name="Castanera R."/>
            <person name="Culley D."/>
            <person name="Daum C."/>
            <person name="Ezra D."/>
            <person name="Gonzalez J."/>
            <person name="Henrissat B."/>
            <person name="Kuo A."/>
            <person name="Liang C."/>
            <person name="Lipzen A."/>
            <person name="Lutzoni F."/>
            <person name="Magnuson J."/>
            <person name="Mondo S."/>
            <person name="Nolan M."/>
            <person name="Ohm R."/>
            <person name="Pangilinan J."/>
            <person name="Park H.-J."/>
            <person name="Ramirez L."/>
            <person name="Alfaro M."/>
            <person name="Sun H."/>
            <person name="Tritt A."/>
            <person name="Yoshinaga Y."/>
            <person name="Zwiers L.-H."/>
            <person name="Turgeon B."/>
            <person name="Goodwin S."/>
            <person name="Spatafora J."/>
            <person name="Crous P."/>
            <person name="Grigoriev I."/>
        </authorList>
    </citation>
    <scope>NUCLEOTIDE SEQUENCE</scope>
    <source>
        <strain evidence="1">CBS 115976</strain>
    </source>
</reference>
<dbReference type="AlphaFoldDB" id="A0A6A6TX13"/>
<dbReference type="Proteomes" id="UP000799302">
    <property type="component" value="Unassembled WGS sequence"/>
</dbReference>
<evidence type="ECO:0000313" key="2">
    <source>
        <dbReference type="Proteomes" id="UP000799302"/>
    </source>
</evidence>
<protein>
    <submittedName>
        <fullName evidence="1">Uncharacterized protein</fullName>
    </submittedName>
</protein>
<name>A0A6A6TX13_9PEZI</name>